<evidence type="ECO:0000313" key="2">
    <source>
        <dbReference type="EMBL" id="CAH2284625.1"/>
    </source>
</evidence>
<name>A0AAD1S1T9_PELCU</name>
<evidence type="ECO:0000256" key="1">
    <source>
        <dbReference type="SAM" id="MobiDB-lite"/>
    </source>
</evidence>
<gene>
    <name evidence="2" type="ORF">PECUL_23A030747</name>
</gene>
<feature type="compositionally biased region" description="Low complexity" evidence="1">
    <location>
        <begin position="15"/>
        <end position="27"/>
    </location>
</feature>
<keyword evidence="3" id="KW-1185">Reference proteome</keyword>
<feature type="region of interest" description="Disordered" evidence="1">
    <location>
        <begin position="1"/>
        <end position="75"/>
    </location>
</feature>
<organism evidence="2 3">
    <name type="scientific">Pelobates cultripes</name>
    <name type="common">Western spadefoot toad</name>
    <dbReference type="NCBI Taxonomy" id="61616"/>
    <lineage>
        <taxon>Eukaryota</taxon>
        <taxon>Metazoa</taxon>
        <taxon>Chordata</taxon>
        <taxon>Craniata</taxon>
        <taxon>Vertebrata</taxon>
        <taxon>Euteleostomi</taxon>
        <taxon>Amphibia</taxon>
        <taxon>Batrachia</taxon>
        <taxon>Anura</taxon>
        <taxon>Pelobatoidea</taxon>
        <taxon>Pelobatidae</taxon>
        <taxon>Pelobates</taxon>
    </lineage>
</organism>
<reference evidence="2" key="1">
    <citation type="submission" date="2022-03" db="EMBL/GenBank/DDBJ databases">
        <authorList>
            <person name="Alioto T."/>
            <person name="Alioto T."/>
            <person name="Gomez Garrido J."/>
        </authorList>
    </citation>
    <scope>NUCLEOTIDE SEQUENCE</scope>
</reference>
<accession>A0AAD1S1T9</accession>
<sequence length="75" mass="7348">PPAATGAGLAGEIVPPTTTGPATTTTARTHRGPAKAPTPAPTRMAPGPSAEGAVTEHSTAQPRQGNGDSHSIDEN</sequence>
<feature type="non-terminal residue" evidence="2">
    <location>
        <position position="1"/>
    </location>
</feature>
<protein>
    <submittedName>
        <fullName evidence="2">Uncharacterized protein</fullName>
    </submittedName>
</protein>
<feature type="compositionally biased region" description="Polar residues" evidence="1">
    <location>
        <begin position="56"/>
        <end position="69"/>
    </location>
</feature>
<dbReference type="AlphaFoldDB" id="A0AAD1S1T9"/>
<evidence type="ECO:0000313" key="3">
    <source>
        <dbReference type="Proteomes" id="UP001295444"/>
    </source>
</evidence>
<dbReference type="Proteomes" id="UP001295444">
    <property type="component" value="Chromosome 04"/>
</dbReference>
<dbReference type="EMBL" id="OW240915">
    <property type="protein sequence ID" value="CAH2284625.1"/>
    <property type="molecule type" value="Genomic_DNA"/>
</dbReference>
<proteinExistence type="predicted"/>